<dbReference type="InParanoid" id="M4C170"/>
<reference evidence="1" key="2">
    <citation type="submission" date="2015-06" db="UniProtKB">
        <authorList>
            <consortium name="EnsemblProtists"/>
        </authorList>
    </citation>
    <scope>IDENTIFICATION</scope>
    <source>
        <strain evidence="1">Emoy2</strain>
    </source>
</reference>
<name>M4C170_HYAAE</name>
<keyword evidence="2" id="KW-1185">Reference proteome</keyword>
<dbReference type="HOGENOM" id="CLU_2547412_0_0_1"/>
<dbReference type="Proteomes" id="UP000011713">
    <property type="component" value="Unassembled WGS sequence"/>
</dbReference>
<dbReference type="EMBL" id="CU694539">
    <property type="status" value="NOT_ANNOTATED_CDS"/>
    <property type="molecule type" value="Genomic_DNA"/>
</dbReference>
<sequence>MCISCARKKKREGFLSCLQTFQQLRVSFKDQEIVETPGDIEKRHRKKNTTGVFSDQRFHCLPPLPQKQALAHNSKRRAKHNVC</sequence>
<proteinExistence type="predicted"/>
<reference evidence="2" key="1">
    <citation type="journal article" date="2010" name="Science">
        <title>Signatures of adaptation to obligate biotrophy in the Hyaloperonospora arabidopsidis genome.</title>
        <authorList>
            <person name="Baxter L."/>
            <person name="Tripathy S."/>
            <person name="Ishaque N."/>
            <person name="Boot N."/>
            <person name="Cabral A."/>
            <person name="Kemen E."/>
            <person name="Thines M."/>
            <person name="Ah-Fong A."/>
            <person name="Anderson R."/>
            <person name="Badejoko W."/>
            <person name="Bittner-Eddy P."/>
            <person name="Boore J.L."/>
            <person name="Chibucos M.C."/>
            <person name="Coates M."/>
            <person name="Dehal P."/>
            <person name="Delehaunty K."/>
            <person name="Dong S."/>
            <person name="Downton P."/>
            <person name="Dumas B."/>
            <person name="Fabro G."/>
            <person name="Fronick C."/>
            <person name="Fuerstenberg S.I."/>
            <person name="Fulton L."/>
            <person name="Gaulin E."/>
            <person name="Govers F."/>
            <person name="Hughes L."/>
            <person name="Humphray S."/>
            <person name="Jiang R.H."/>
            <person name="Judelson H."/>
            <person name="Kamoun S."/>
            <person name="Kyung K."/>
            <person name="Meijer H."/>
            <person name="Minx P."/>
            <person name="Morris P."/>
            <person name="Nelson J."/>
            <person name="Phuntumart V."/>
            <person name="Qutob D."/>
            <person name="Rehmany A."/>
            <person name="Rougon-Cardoso A."/>
            <person name="Ryden P."/>
            <person name="Torto-Alalibo T."/>
            <person name="Studholme D."/>
            <person name="Wang Y."/>
            <person name="Win J."/>
            <person name="Wood J."/>
            <person name="Clifton S.W."/>
            <person name="Rogers J."/>
            <person name="Van den Ackerveken G."/>
            <person name="Jones J.D."/>
            <person name="McDowell J.M."/>
            <person name="Beynon J."/>
            <person name="Tyler B.M."/>
        </authorList>
    </citation>
    <scope>NUCLEOTIDE SEQUENCE [LARGE SCALE GENOMIC DNA]</scope>
    <source>
        <strain evidence="2">Emoy2</strain>
    </source>
</reference>
<dbReference type="AlphaFoldDB" id="M4C170"/>
<organism evidence="1 2">
    <name type="scientific">Hyaloperonospora arabidopsidis (strain Emoy2)</name>
    <name type="common">Downy mildew agent</name>
    <name type="synonym">Peronospora arabidopsidis</name>
    <dbReference type="NCBI Taxonomy" id="559515"/>
    <lineage>
        <taxon>Eukaryota</taxon>
        <taxon>Sar</taxon>
        <taxon>Stramenopiles</taxon>
        <taxon>Oomycota</taxon>
        <taxon>Peronosporomycetes</taxon>
        <taxon>Peronosporales</taxon>
        <taxon>Peronosporaceae</taxon>
        <taxon>Hyaloperonospora</taxon>
    </lineage>
</organism>
<evidence type="ECO:0000313" key="2">
    <source>
        <dbReference type="Proteomes" id="UP000011713"/>
    </source>
</evidence>
<dbReference type="EnsemblProtists" id="HpaT812799">
    <property type="protein sequence ID" value="HpaP812799"/>
    <property type="gene ID" value="HpaG812799"/>
</dbReference>
<protein>
    <submittedName>
        <fullName evidence="1">Uncharacterized protein</fullName>
    </submittedName>
</protein>
<dbReference type="VEuPathDB" id="FungiDB:HpaG812799"/>
<evidence type="ECO:0000313" key="1">
    <source>
        <dbReference type="EnsemblProtists" id="HpaP812799"/>
    </source>
</evidence>
<accession>M4C170</accession>